<comment type="caution">
    <text evidence="2">The sequence shown here is derived from an EMBL/GenBank/DDBJ whole genome shotgun (WGS) entry which is preliminary data.</text>
</comment>
<dbReference type="STRING" id="249189.RV04_GL001850"/>
<organism evidence="2 3">
    <name type="scientific">Enterococcus hermanniensis</name>
    <dbReference type="NCBI Taxonomy" id="249189"/>
    <lineage>
        <taxon>Bacteria</taxon>
        <taxon>Bacillati</taxon>
        <taxon>Bacillota</taxon>
        <taxon>Bacilli</taxon>
        <taxon>Lactobacillales</taxon>
        <taxon>Enterococcaceae</taxon>
        <taxon>Enterococcus</taxon>
    </lineage>
</organism>
<gene>
    <name evidence="2" type="ORF">RV04_GL001850</name>
</gene>
<accession>A0A1L8TMM1</accession>
<dbReference type="PROSITE" id="PS50206">
    <property type="entry name" value="RHODANESE_3"/>
    <property type="match status" value="1"/>
</dbReference>
<dbReference type="EMBL" id="JXKQ01000005">
    <property type="protein sequence ID" value="OJG45561.1"/>
    <property type="molecule type" value="Genomic_DNA"/>
</dbReference>
<name>A0A1L8TMM1_9ENTE</name>
<evidence type="ECO:0000259" key="1">
    <source>
        <dbReference type="PROSITE" id="PS50206"/>
    </source>
</evidence>
<keyword evidence="3" id="KW-1185">Reference proteome</keyword>
<dbReference type="SUPFAM" id="SSF52821">
    <property type="entry name" value="Rhodanese/Cell cycle control phosphatase"/>
    <property type="match status" value="1"/>
</dbReference>
<dbReference type="RefSeq" id="WP_071857737.1">
    <property type="nucleotide sequence ID" value="NZ_JBHSHK010000023.1"/>
</dbReference>
<dbReference type="CDD" id="cd00158">
    <property type="entry name" value="RHOD"/>
    <property type="match status" value="1"/>
</dbReference>
<protein>
    <submittedName>
        <fullName evidence="2">Rhodanese-like domain protein</fullName>
    </submittedName>
</protein>
<reference evidence="2 3" key="1">
    <citation type="submission" date="2014-12" db="EMBL/GenBank/DDBJ databases">
        <title>Draft genome sequences of 29 type strains of Enterococci.</title>
        <authorList>
            <person name="Zhong Z."/>
            <person name="Sun Z."/>
            <person name="Liu W."/>
            <person name="Zhang W."/>
            <person name="Zhang H."/>
        </authorList>
    </citation>
    <scope>NUCLEOTIDE SEQUENCE [LARGE SCALE GENOMIC DNA]</scope>
    <source>
        <strain evidence="2 3">DSM 17122</strain>
    </source>
</reference>
<dbReference type="Gene3D" id="3.40.250.10">
    <property type="entry name" value="Rhodanese-like domain"/>
    <property type="match status" value="1"/>
</dbReference>
<dbReference type="SMART" id="SM00450">
    <property type="entry name" value="RHOD"/>
    <property type="match status" value="1"/>
</dbReference>
<proteinExistence type="predicted"/>
<sequence length="99" mass="11338">MERSISMEEFYDLTQKQQLNIFDIRENKDYQQGHIPMAQNWPLSNLDIAEQQLTKDQKYYLICQTGKRSAMAQEYLAGQGFNVTSVAGGTTAWPGELSK</sequence>
<dbReference type="Proteomes" id="UP000182077">
    <property type="component" value="Unassembled WGS sequence"/>
</dbReference>
<dbReference type="PANTHER" id="PTHR43031">
    <property type="entry name" value="FAD-DEPENDENT OXIDOREDUCTASE"/>
    <property type="match status" value="1"/>
</dbReference>
<evidence type="ECO:0000313" key="2">
    <source>
        <dbReference type="EMBL" id="OJG45561.1"/>
    </source>
</evidence>
<evidence type="ECO:0000313" key="3">
    <source>
        <dbReference type="Proteomes" id="UP000182077"/>
    </source>
</evidence>
<dbReference type="InterPro" id="IPR050229">
    <property type="entry name" value="GlpE_sulfurtransferase"/>
</dbReference>
<feature type="domain" description="Rhodanese" evidence="1">
    <location>
        <begin position="15"/>
        <end position="99"/>
    </location>
</feature>
<dbReference type="InterPro" id="IPR001763">
    <property type="entry name" value="Rhodanese-like_dom"/>
</dbReference>
<dbReference type="Pfam" id="PF00581">
    <property type="entry name" value="Rhodanese"/>
    <property type="match status" value="1"/>
</dbReference>
<dbReference type="InterPro" id="IPR036873">
    <property type="entry name" value="Rhodanese-like_dom_sf"/>
</dbReference>
<dbReference type="PANTHER" id="PTHR43031:SF17">
    <property type="entry name" value="SULFURTRANSFERASE YTWF-RELATED"/>
    <property type="match status" value="1"/>
</dbReference>
<dbReference type="AlphaFoldDB" id="A0A1L8TMM1"/>
<dbReference type="OrthoDB" id="9800872at2"/>